<dbReference type="Proteomes" id="UP001168098">
    <property type="component" value="Unassembled WGS sequence"/>
</dbReference>
<accession>A0AA39D3K7</accession>
<dbReference type="Pfam" id="PF13499">
    <property type="entry name" value="EF-hand_7"/>
    <property type="match status" value="1"/>
</dbReference>
<name>A0AA39D3K7_VITRO</name>
<dbReference type="InterPro" id="IPR044202">
    <property type="entry name" value="LETM1/MDM38-like"/>
</dbReference>
<dbReference type="EMBL" id="JARBHA010000020">
    <property type="protein sequence ID" value="KAJ9669881.1"/>
    <property type="molecule type" value="Genomic_DNA"/>
</dbReference>
<dbReference type="SUPFAM" id="SSF47473">
    <property type="entry name" value="EF-hand"/>
    <property type="match status" value="1"/>
</dbReference>
<evidence type="ECO:0000313" key="4">
    <source>
        <dbReference type="Proteomes" id="UP001168098"/>
    </source>
</evidence>
<dbReference type="Gene3D" id="1.10.238.10">
    <property type="entry name" value="EF-hand"/>
    <property type="match status" value="1"/>
</dbReference>
<dbReference type="InterPro" id="IPR011992">
    <property type="entry name" value="EF-hand-dom_pair"/>
</dbReference>
<organism evidence="3 4">
    <name type="scientific">Vitis rotundifolia</name>
    <name type="common">Muscadine grape</name>
    <dbReference type="NCBI Taxonomy" id="103349"/>
    <lineage>
        <taxon>Eukaryota</taxon>
        <taxon>Viridiplantae</taxon>
        <taxon>Streptophyta</taxon>
        <taxon>Embryophyta</taxon>
        <taxon>Tracheophyta</taxon>
        <taxon>Spermatophyta</taxon>
        <taxon>Magnoliopsida</taxon>
        <taxon>eudicotyledons</taxon>
        <taxon>Gunneridae</taxon>
        <taxon>Pentapetalae</taxon>
        <taxon>rosids</taxon>
        <taxon>Vitales</taxon>
        <taxon>Vitaceae</taxon>
        <taxon>Viteae</taxon>
        <taxon>Vitis</taxon>
    </lineage>
</organism>
<comment type="caution">
    <text evidence="3">The sequence shown here is derived from an EMBL/GenBank/DDBJ whole genome shotgun (WGS) entry which is preliminary data.</text>
</comment>
<dbReference type="AlphaFoldDB" id="A0AA39D3K7"/>
<feature type="compositionally biased region" description="Acidic residues" evidence="1">
    <location>
        <begin position="1"/>
        <end position="13"/>
    </location>
</feature>
<dbReference type="GO" id="GO:0005743">
    <property type="term" value="C:mitochondrial inner membrane"/>
    <property type="evidence" value="ECO:0007669"/>
    <property type="project" value="InterPro"/>
</dbReference>
<evidence type="ECO:0000313" key="3">
    <source>
        <dbReference type="EMBL" id="KAJ9669881.1"/>
    </source>
</evidence>
<proteinExistence type="predicted"/>
<evidence type="ECO:0000256" key="1">
    <source>
        <dbReference type="SAM" id="MobiDB-lite"/>
    </source>
</evidence>
<protein>
    <recommendedName>
        <fullName evidence="2">EF-hand domain-containing protein</fullName>
    </recommendedName>
</protein>
<gene>
    <name evidence="3" type="ORF">PVL29_026449</name>
</gene>
<sequence length="136" mass="15267">MVEKEGTEDEEEAREAYRAARKDSDHAVEMAVADKASSALIDRVDAILQKLEKEIDDVDAKIGDRWRLLDRDYDGKVTPEEVASATMYLKDTLGKDGIQELLSNLSKDKEGKIRVEDIVKLGSEREDDNSDEPGRV</sequence>
<feature type="domain" description="EF-hand" evidence="2">
    <location>
        <begin position="57"/>
        <end position="92"/>
    </location>
</feature>
<evidence type="ECO:0000259" key="2">
    <source>
        <dbReference type="PROSITE" id="PS50222"/>
    </source>
</evidence>
<dbReference type="InterPro" id="IPR002048">
    <property type="entry name" value="EF_hand_dom"/>
</dbReference>
<feature type="region of interest" description="Disordered" evidence="1">
    <location>
        <begin position="1"/>
        <end position="21"/>
    </location>
</feature>
<dbReference type="PANTHER" id="PTHR14009">
    <property type="entry name" value="LEUCINE ZIPPER-EF-HAND CONTAINING TRANSMEMBRANE PROTEIN"/>
    <property type="match status" value="1"/>
</dbReference>
<dbReference type="PROSITE" id="PS50222">
    <property type="entry name" value="EF_HAND_2"/>
    <property type="match status" value="1"/>
</dbReference>
<dbReference type="GO" id="GO:0005509">
    <property type="term" value="F:calcium ion binding"/>
    <property type="evidence" value="ECO:0007669"/>
    <property type="project" value="InterPro"/>
</dbReference>
<keyword evidence="4" id="KW-1185">Reference proteome</keyword>
<dbReference type="GO" id="GO:0030003">
    <property type="term" value="P:intracellular monoatomic cation homeostasis"/>
    <property type="evidence" value="ECO:0007669"/>
    <property type="project" value="TreeGrafter"/>
</dbReference>
<reference evidence="3 4" key="1">
    <citation type="journal article" date="2023" name="BMC Biotechnol.">
        <title>Vitis rotundifolia cv Carlos genome sequencing.</title>
        <authorList>
            <person name="Huff M."/>
            <person name="Hulse-Kemp A."/>
            <person name="Scheffler B."/>
            <person name="Youngblood R."/>
            <person name="Simpson S."/>
            <person name="Babiker E."/>
            <person name="Staton M."/>
        </authorList>
    </citation>
    <scope>NUCLEOTIDE SEQUENCE [LARGE SCALE GENOMIC DNA]</scope>
    <source>
        <tissue evidence="3">Leaf</tissue>
    </source>
</reference>
<dbReference type="PANTHER" id="PTHR14009:SF1">
    <property type="entry name" value="MITOCHONDRIAL PROTON_CALCIUM EXCHANGER PROTEIN"/>
    <property type="match status" value="1"/>
</dbReference>